<evidence type="ECO:0000256" key="1">
    <source>
        <dbReference type="ARBA" id="ARBA00022679"/>
    </source>
</evidence>
<dbReference type="AlphaFoldDB" id="A0A1G4KDB7"/>
<dbReference type="InterPro" id="IPR036873">
    <property type="entry name" value="Rhodanese-like_dom_sf"/>
</dbReference>
<dbReference type="EMBL" id="LT598480">
    <property type="protein sequence ID" value="SCV02512.1"/>
    <property type="molecule type" value="Genomic_DNA"/>
</dbReference>
<feature type="domain" description="Rhodanese" evidence="5">
    <location>
        <begin position="178"/>
        <end position="298"/>
    </location>
</feature>
<dbReference type="PANTHER" id="PTHR11364">
    <property type="entry name" value="THIOSULFATE SULFERTANSFERASE"/>
    <property type="match status" value="1"/>
</dbReference>
<dbReference type="CDD" id="cd01448">
    <property type="entry name" value="TST_Repeat_1"/>
    <property type="match status" value="1"/>
</dbReference>
<evidence type="ECO:0000313" key="6">
    <source>
        <dbReference type="EMBL" id="SCV02512.1"/>
    </source>
</evidence>
<dbReference type="InterPro" id="IPR001307">
    <property type="entry name" value="Thiosulphate_STrfase_CS"/>
</dbReference>
<evidence type="ECO:0000259" key="5">
    <source>
        <dbReference type="PROSITE" id="PS50206"/>
    </source>
</evidence>
<dbReference type="GO" id="GO:0004792">
    <property type="term" value="F:thiosulfate-cyanide sulfurtransferase activity"/>
    <property type="evidence" value="ECO:0007669"/>
    <property type="project" value="InterPro"/>
</dbReference>
<gene>
    <name evidence="6" type="ORF">LAME_0H02190G</name>
</gene>
<dbReference type="Pfam" id="PF00581">
    <property type="entry name" value="Rhodanese"/>
    <property type="match status" value="1"/>
</dbReference>
<feature type="region of interest" description="Disordered" evidence="4">
    <location>
        <begin position="190"/>
        <end position="212"/>
    </location>
</feature>
<organism evidence="6 7">
    <name type="scientific">Lachancea meyersii CBS 8951</name>
    <dbReference type="NCBI Taxonomy" id="1266667"/>
    <lineage>
        <taxon>Eukaryota</taxon>
        <taxon>Fungi</taxon>
        <taxon>Dikarya</taxon>
        <taxon>Ascomycota</taxon>
        <taxon>Saccharomycotina</taxon>
        <taxon>Saccharomycetes</taxon>
        <taxon>Saccharomycetales</taxon>
        <taxon>Saccharomycetaceae</taxon>
        <taxon>Lachancea</taxon>
    </lineage>
</organism>
<dbReference type="SUPFAM" id="SSF52821">
    <property type="entry name" value="Rhodanese/Cell cycle control phosphatase"/>
    <property type="match status" value="2"/>
</dbReference>
<dbReference type="GO" id="GO:0005739">
    <property type="term" value="C:mitochondrion"/>
    <property type="evidence" value="ECO:0007669"/>
    <property type="project" value="TreeGrafter"/>
</dbReference>
<evidence type="ECO:0000256" key="3">
    <source>
        <dbReference type="RuleBase" id="RU000507"/>
    </source>
</evidence>
<name>A0A1G4KDB7_9SACH</name>
<dbReference type="PANTHER" id="PTHR11364:SF27">
    <property type="entry name" value="SULFURTRANSFERASE"/>
    <property type="match status" value="1"/>
</dbReference>
<dbReference type="Proteomes" id="UP000191144">
    <property type="component" value="Chromosome H"/>
</dbReference>
<dbReference type="OrthoDB" id="270167at2759"/>
<dbReference type="SMART" id="SM00450">
    <property type="entry name" value="RHOD"/>
    <property type="match status" value="2"/>
</dbReference>
<reference evidence="7" key="1">
    <citation type="submission" date="2016-03" db="EMBL/GenBank/DDBJ databases">
        <authorList>
            <person name="Devillers Hugo."/>
        </authorList>
    </citation>
    <scope>NUCLEOTIDE SEQUENCE [LARGE SCALE GENOMIC DNA]</scope>
</reference>
<dbReference type="InterPro" id="IPR001763">
    <property type="entry name" value="Rhodanese-like_dom"/>
</dbReference>
<evidence type="ECO:0000313" key="7">
    <source>
        <dbReference type="Proteomes" id="UP000191144"/>
    </source>
</evidence>
<evidence type="ECO:0000256" key="2">
    <source>
        <dbReference type="ARBA" id="ARBA00022737"/>
    </source>
</evidence>
<dbReference type="CDD" id="cd01449">
    <property type="entry name" value="TST_Repeat_2"/>
    <property type="match status" value="1"/>
</dbReference>
<dbReference type="InterPro" id="IPR045078">
    <property type="entry name" value="TST/MPST-like"/>
</dbReference>
<sequence length="302" mass="33305">MLLFKVIGPRAFCELLARESTRRVIPVDASWYMPNANRDPLAEFLTQDRLANAVFFDIDRVKDTASPFPHMLPDLPTFNASMSQLGIRNSDVLVVYDRLGNFSAPRCAWTLAVLGHPQVYLLNSFPKYKQLGLPLDTTARAVVSLLPQPSQYRSTMSHTASELVEFEELMALVETGTLADRYNVFDARSEPRFTGDAPEPRPGLPSGHVPGAQPLPFTATLADGCFDDDATAMRARIDQYLAQSQGTLDPKKPTIAMCGTGVSGVIIKTALELAGVQDVRLYDGSWTEWVQRAGSQWIARGK</sequence>
<dbReference type="FunFam" id="3.40.250.10:FF:000069">
    <property type="entry name" value="Sulfurtransferase"/>
    <property type="match status" value="1"/>
</dbReference>
<protein>
    <recommendedName>
        <fullName evidence="3">Sulfurtransferase</fullName>
    </recommendedName>
</protein>
<dbReference type="PROSITE" id="PS50206">
    <property type="entry name" value="RHODANESE_3"/>
    <property type="match status" value="2"/>
</dbReference>
<keyword evidence="1 3" id="KW-0808">Transferase</keyword>
<accession>A0A1G4KDB7</accession>
<dbReference type="PROSITE" id="PS00683">
    <property type="entry name" value="RHODANESE_2"/>
    <property type="match status" value="1"/>
</dbReference>
<keyword evidence="2" id="KW-0677">Repeat</keyword>
<feature type="domain" description="Rhodanese" evidence="5">
    <location>
        <begin position="20"/>
        <end position="137"/>
    </location>
</feature>
<evidence type="ECO:0000256" key="4">
    <source>
        <dbReference type="SAM" id="MobiDB-lite"/>
    </source>
</evidence>
<dbReference type="Gene3D" id="3.40.250.10">
    <property type="entry name" value="Rhodanese-like domain"/>
    <property type="match status" value="2"/>
</dbReference>
<proteinExistence type="predicted"/>
<keyword evidence="7" id="KW-1185">Reference proteome</keyword>